<dbReference type="EMBL" id="BGZK01000552">
    <property type="protein sequence ID" value="GBP49761.1"/>
    <property type="molecule type" value="Genomic_DNA"/>
</dbReference>
<dbReference type="Proteomes" id="UP000299102">
    <property type="component" value="Unassembled WGS sequence"/>
</dbReference>
<organism evidence="1 2">
    <name type="scientific">Eumeta variegata</name>
    <name type="common">Bagworm moth</name>
    <name type="synonym">Eumeta japonica</name>
    <dbReference type="NCBI Taxonomy" id="151549"/>
    <lineage>
        <taxon>Eukaryota</taxon>
        <taxon>Metazoa</taxon>
        <taxon>Ecdysozoa</taxon>
        <taxon>Arthropoda</taxon>
        <taxon>Hexapoda</taxon>
        <taxon>Insecta</taxon>
        <taxon>Pterygota</taxon>
        <taxon>Neoptera</taxon>
        <taxon>Endopterygota</taxon>
        <taxon>Lepidoptera</taxon>
        <taxon>Glossata</taxon>
        <taxon>Ditrysia</taxon>
        <taxon>Tineoidea</taxon>
        <taxon>Psychidae</taxon>
        <taxon>Oiketicinae</taxon>
        <taxon>Eumeta</taxon>
    </lineage>
</organism>
<keyword evidence="2" id="KW-1185">Reference proteome</keyword>
<name>A0A4C1WF47_EUMVA</name>
<accession>A0A4C1WF47</accession>
<sequence length="104" mass="12355">MVKQYNARNFAAVKLVTKASQWREIGTRRRRGRGVIQLRITSFAGNSERQSFVRCTVPSHHRVELYFHYTIREILNDIPRSKVRIAFSKLELNSYWCRKQIESV</sequence>
<protein>
    <submittedName>
        <fullName evidence="1">Uncharacterized protein</fullName>
    </submittedName>
</protein>
<comment type="caution">
    <text evidence="1">The sequence shown here is derived from an EMBL/GenBank/DDBJ whole genome shotgun (WGS) entry which is preliminary data.</text>
</comment>
<reference evidence="1 2" key="1">
    <citation type="journal article" date="2019" name="Commun. Biol.">
        <title>The bagworm genome reveals a unique fibroin gene that provides high tensile strength.</title>
        <authorList>
            <person name="Kono N."/>
            <person name="Nakamura H."/>
            <person name="Ohtoshi R."/>
            <person name="Tomita M."/>
            <person name="Numata K."/>
            <person name="Arakawa K."/>
        </authorList>
    </citation>
    <scope>NUCLEOTIDE SEQUENCE [LARGE SCALE GENOMIC DNA]</scope>
</reference>
<dbReference type="AlphaFoldDB" id="A0A4C1WF47"/>
<evidence type="ECO:0000313" key="1">
    <source>
        <dbReference type="EMBL" id="GBP49761.1"/>
    </source>
</evidence>
<evidence type="ECO:0000313" key="2">
    <source>
        <dbReference type="Proteomes" id="UP000299102"/>
    </source>
</evidence>
<gene>
    <name evidence="1" type="ORF">EVAR_81380_1</name>
</gene>
<proteinExistence type="predicted"/>